<dbReference type="PANTHER" id="PTHR46961">
    <property type="entry name" value="DYNEIN HEAVY CHAIN 1, AXONEMAL-LIKE PROTEIN"/>
    <property type="match status" value="1"/>
</dbReference>
<dbReference type="STRING" id="6184.A0A430QCP4"/>
<dbReference type="Proteomes" id="UP000290809">
    <property type="component" value="Unassembled WGS sequence"/>
</dbReference>
<evidence type="ECO:0000259" key="1">
    <source>
        <dbReference type="Pfam" id="PF18199"/>
    </source>
</evidence>
<dbReference type="GO" id="GO:0051959">
    <property type="term" value="F:dynein light intermediate chain binding"/>
    <property type="evidence" value="ECO:0007669"/>
    <property type="project" value="InterPro"/>
</dbReference>
<name>A0A430QCP4_SCHBO</name>
<dbReference type="EMBL" id="QMKO01001969">
    <property type="protein sequence ID" value="RTG85471.1"/>
    <property type="molecule type" value="Genomic_DNA"/>
</dbReference>
<reference evidence="2 3" key="1">
    <citation type="journal article" date="2019" name="PLoS Pathog.">
        <title>Genome sequence of the bovine parasite Schistosoma bovis Tanzania.</title>
        <authorList>
            <person name="Oey H."/>
            <person name="Zakrzewski M."/>
            <person name="Gobert G."/>
            <person name="Gravermann K."/>
            <person name="Stoye J."/>
            <person name="Jones M."/>
            <person name="Mcmanus D."/>
            <person name="Krause L."/>
        </authorList>
    </citation>
    <scope>NUCLEOTIDE SEQUENCE [LARGE SCALE GENOMIC DNA]</scope>
    <source>
        <strain evidence="2 3">TAN1997</strain>
    </source>
</reference>
<dbReference type="Gene3D" id="3.10.490.20">
    <property type="match status" value="1"/>
</dbReference>
<dbReference type="AlphaFoldDB" id="A0A430QCP4"/>
<keyword evidence="3" id="KW-1185">Reference proteome</keyword>
<dbReference type="InterPro" id="IPR041228">
    <property type="entry name" value="Dynein_C"/>
</dbReference>
<dbReference type="InterPro" id="IPR043160">
    <property type="entry name" value="Dynein_C_barrel"/>
</dbReference>
<dbReference type="PANTHER" id="PTHR46961:SF8">
    <property type="entry name" value="DYNEIN AXONEMAL HEAVY CHAIN 7"/>
    <property type="match status" value="1"/>
</dbReference>
<evidence type="ECO:0000313" key="3">
    <source>
        <dbReference type="Proteomes" id="UP000290809"/>
    </source>
</evidence>
<dbReference type="GO" id="GO:0030286">
    <property type="term" value="C:dynein complex"/>
    <property type="evidence" value="ECO:0007669"/>
    <property type="project" value="InterPro"/>
</dbReference>
<dbReference type="GO" id="GO:0007018">
    <property type="term" value="P:microtubule-based movement"/>
    <property type="evidence" value="ECO:0007669"/>
    <property type="project" value="InterPro"/>
</dbReference>
<dbReference type="GO" id="GO:0045505">
    <property type="term" value="F:dynein intermediate chain binding"/>
    <property type="evidence" value="ECO:0007669"/>
    <property type="project" value="InterPro"/>
</dbReference>
<evidence type="ECO:0000313" key="2">
    <source>
        <dbReference type="EMBL" id="RTG85471.1"/>
    </source>
</evidence>
<comment type="caution">
    <text evidence="2">The sequence shown here is derived from an EMBL/GenBank/DDBJ whole genome shotgun (WGS) entry which is preliminary data.</text>
</comment>
<protein>
    <recommendedName>
        <fullName evidence="1">Dynein heavy chain C-terminal domain-containing protein</fullName>
    </recommendedName>
</protein>
<accession>A0A430QCP4</accession>
<dbReference type="InterPro" id="IPR026983">
    <property type="entry name" value="DHC"/>
</dbReference>
<organism evidence="2 3">
    <name type="scientific">Schistosoma bovis</name>
    <name type="common">Blood fluke</name>
    <dbReference type="NCBI Taxonomy" id="6184"/>
    <lineage>
        <taxon>Eukaryota</taxon>
        <taxon>Metazoa</taxon>
        <taxon>Spiralia</taxon>
        <taxon>Lophotrochozoa</taxon>
        <taxon>Platyhelminthes</taxon>
        <taxon>Trematoda</taxon>
        <taxon>Digenea</taxon>
        <taxon>Strigeidida</taxon>
        <taxon>Schistosomatoidea</taxon>
        <taxon>Schistosomatidae</taxon>
        <taxon>Schistosoma</taxon>
    </lineage>
</organism>
<dbReference type="Pfam" id="PF18199">
    <property type="entry name" value="Dynein_C"/>
    <property type="match status" value="1"/>
</dbReference>
<gene>
    <name evidence="2" type="ORF">DC041_0006604</name>
</gene>
<proteinExistence type="predicted"/>
<sequence>MPIIHMKPEMDYIPDSNDYIAPLYKTAARAGVLSTTDSNDYIAPLYKTAARAGVLSTTGMSTNFIVAVPLKTNKPQAYWIEMGASLLCECVNP</sequence>
<feature type="domain" description="Dynein heavy chain C-terminal" evidence="1">
    <location>
        <begin position="38"/>
        <end position="88"/>
    </location>
</feature>